<feature type="domain" description="AAA+ ATPase" evidence="17">
    <location>
        <begin position="256"/>
        <end position="391"/>
    </location>
</feature>
<protein>
    <recommendedName>
        <fullName evidence="17">AAA+ ATPase domain-containing protein</fullName>
    </recommendedName>
</protein>
<keyword evidence="9" id="KW-0378">Hydrolase</keyword>
<name>A0AAW1T5L1_9CHLO</name>
<dbReference type="SUPFAM" id="SSF140990">
    <property type="entry name" value="FtsH protease domain-like"/>
    <property type="match status" value="1"/>
</dbReference>
<dbReference type="SUPFAM" id="SSF52540">
    <property type="entry name" value="P-loop containing nucleoside triphosphate hydrolases"/>
    <property type="match status" value="1"/>
</dbReference>
<dbReference type="InterPro" id="IPR003959">
    <property type="entry name" value="ATPase_AAA_core"/>
</dbReference>
<evidence type="ECO:0000256" key="5">
    <source>
        <dbReference type="ARBA" id="ARBA00022670"/>
    </source>
</evidence>
<reference evidence="18 19" key="1">
    <citation type="journal article" date="2024" name="Nat. Commun.">
        <title>Phylogenomics reveals the evolutionary origins of lichenization in chlorophyte algae.</title>
        <authorList>
            <person name="Puginier C."/>
            <person name="Libourel C."/>
            <person name="Otte J."/>
            <person name="Skaloud P."/>
            <person name="Haon M."/>
            <person name="Grisel S."/>
            <person name="Petersen M."/>
            <person name="Berrin J.G."/>
            <person name="Delaux P.M."/>
            <person name="Dal Grande F."/>
            <person name="Keller J."/>
        </authorList>
    </citation>
    <scope>NUCLEOTIDE SEQUENCE [LARGE SCALE GENOMIC DNA]</scope>
    <source>
        <strain evidence="18 19">SAG 2523</strain>
    </source>
</reference>
<dbReference type="GO" id="GO:0046872">
    <property type="term" value="F:metal ion binding"/>
    <property type="evidence" value="ECO:0007669"/>
    <property type="project" value="UniProtKB-KW"/>
</dbReference>
<dbReference type="InterPro" id="IPR005936">
    <property type="entry name" value="FtsH"/>
</dbReference>
<dbReference type="FunFam" id="3.40.50.300:FF:000195">
    <property type="entry name" value="ATP-dependent zinc metalloprotease FTSH 11"/>
    <property type="match status" value="1"/>
</dbReference>
<evidence type="ECO:0000256" key="8">
    <source>
        <dbReference type="ARBA" id="ARBA00022741"/>
    </source>
</evidence>
<accession>A0AAW1T5L1</accession>
<evidence type="ECO:0000256" key="11">
    <source>
        <dbReference type="ARBA" id="ARBA00022840"/>
    </source>
</evidence>
<keyword evidence="13" id="KW-0482">Metalloprotease</keyword>
<comment type="cofactor">
    <cofactor evidence="1">
        <name>Zn(2+)</name>
        <dbReference type="ChEBI" id="CHEBI:29105"/>
    </cofactor>
</comment>
<dbReference type="Pfam" id="PF00004">
    <property type="entry name" value="AAA"/>
    <property type="match status" value="1"/>
</dbReference>
<dbReference type="GO" id="GO:0045037">
    <property type="term" value="P:protein import into chloroplast stroma"/>
    <property type="evidence" value="ECO:0007669"/>
    <property type="project" value="TreeGrafter"/>
</dbReference>
<dbReference type="Gene3D" id="1.20.58.760">
    <property type="entry name" value="Peptidase M41"/>
    <property type="match status" value="1"/>
</dbReference>
<evidence type="ECO:0000256" key="14">
    <source>
        <dbReference type="ARBA" id="ARBA00023128"/>
    </source>
</evidence>
<evidence type="ECO:0000256" key="16">
    <source>
        <dbReference type="SAM" id="MobiDB-lite"/>
    </source>
</evidence>
<keyword evidence="19" id="KW-1185">Reference proteome</keyword>
<dbReference type="PANTHER" id="PTHR23076">
    <property type="entry name" value="METALLOPROTEASE M41 FTSH"/>
    <property type="match status" value="1"/>
</dbReference>
<dbReference type="GO" id="GO:0031966">
    <property type="term" value="C:mitochondrial membrane"/>
    <property type="evidence" value="ECO:0007669"/>
    <property type="project" value="UniProtKB-SubCell"/>
</dbReference>
<dbReference type="InterPro" id="IPR041569">
    <property type="entry name" value="AAA_lid_3"/>
</dbReference>
<evidence type="ECO:0000256" key="15">
    <source>
        <dbReference type="ARBA" id="ARBA00023136"/>
    </source>
</evidence>
<evidence type="ECO:0000256" key="7">
    <source>
        <dbReference type="ARBA" id="ARBA00022723"/>
    </source>
</evidence>
<evidence type="ECO:0000256" key="13">
    <source>
        <dbReference type="ARBA" id="ARBA00023049"/>
    </source>
</evidence>
<evidence type="ECO:0000256" key="6">
    <source>
        <dbReference type="ARBA" id="ARBA00022692"/>
    </source>
</evidence>
<evidence type="ECO:0000259" key="17">
    <source>
        <dbReference type="SMART" id="SM00382"/>
    </source>
</evidence>
<comment type="similarity">
    <text evidence="3">In the C-terminal section; belongs to the peptidase M41 family.</text>
</comment>
<dbReference type="InterPro" id="IPR003593">
    <property type="entry name" value="AAA+_ATPase"/>
</dbReference>
<dbReference type="GO" id="GO:0006508">
    <property type="term" value="P:proteolysis"/>
    <property type="evidence" value="ECO:0007669"/>
    <property type="project" value="UniProtKB-KW"/>
</dbReference>
<evidence type="ECO:0000256" key="12">
    <source>
        <dbReference type="ARBA" id="ARBA00022989"/>
    </source>
</evidence>
<dbReference type="Proteomes" id="UP001485043">
    <property type="component" value="Unassembled WGS sequence"/>
</dbReference>
<keyword evidence="7" id="KW-0479">Metal-binding</keyword>
<keyword evidence="12" id="KW-1133">Transmembrane helix</keyword>
<organism evidence="18 19">
    <name type="scientific">Apatococcus fuscideae</name>
    <dbReference type="NCBI Taxonomy" id="2026836"/>
    <lineage>
        <taxon>Eukaryota</taxon>
        <taxon>Viridiplantae</taxon>
        <taxon>Chlorophyta</taxon>
        <taxon>core chlorophytes</taxon>
        <taxon>Trebouxiophyceae</taxon>
        <taxon>Chlorellales</taxon>
        <taxon>Chlorellaceae</taxon>
        <taxon>Apatococcus</taxon>
    </lineage>
</organism>
<comment type="subcellular location">
    <subcellularLocation>
        <location evidence="2">Mitochondrion membrane</location>
    </subcellularLocation>
</comment>
<dbReference type="CDD" id="cd19501">
    <property type="entry name" value="RecA-like_FtsH"/>
    <property type="match status" value="1"/>
</dbReference>
<dbReference type="FunFam" id="1.10.8.60:FF:000001">
    <property type="entry name" value="ATP-dependent zinc metalloprotease FtsH"/>
    <property type="match status" value="1"/>
</dbReference>
<dbReference type="GO" id="GO:0005524">
    <property type="term" value="F:ATP binding"/>
    <property type="evidence" value="ECO:0007669"/>
    <property type="project" value="UniProtKB-KW"/>
</dbReference>
<keyword evidence="6" id="KW-0812">Transmembrane</keyword>
<dbReference type="InterPro" id="IPR027417">
    <property type="entry name" value="P-loop_NTPase"/>
</dbReference>
<dbReference type="AlphaFoldDB" id="A0AAW1T5L1"/>
<evidence type="ECO:0000313" key="18">
    <source>
        <dbReference type="EMBL" id="KAK9863945.1"/>
    </source>
</evidence>
<sequence>MGKAPSSSPRRVFLTWLALPFLLAYIAMRHPVQLLIGFHRERLIRLRLLRWIARRSVVLKLSKATQADPANAEKFERFITALSSRRPAAVVSLVEARSEQITPGTAIQYLKAMVATKRLDSIALPDVNSPLGEQPAALGHFLQRLQGKLQPGGQAIASSPTSPAGTTGPIQIVLQDSLASRQSSGFLGVLRNFIGVCLTTGSTAFSPKEYAKAELPEKSVKSFKDVKGCDEAKGELEEVVEYLKNPAKFTRLGAKLPKGVLLTGPPGTGKTLMARAVAGEANVPFFFRAGSEFEEMFVGVGSRRMRTLFEAAKKKAPCIVFIDEIDAIGGNRKQWENHSRSVLNQMLIEMDGFETNENVIVMAATNIEESLDPALTRPGRFDRHVAVPLPDVKGRREILSHYLADKPLAADVDAAVMARRTPGFSGAELSNLVNEAALLAAKSGAANLTSKLLDQARDKVIMGVERSLVQTEEDLKMTAYHEAGHALVALATPGAMPIHKATVVPRGHALGMVSQVPENDSHSMTKRQLTARIDVAMGGKAAEELIFGADNTTTGVTSDLQQATSLARHMVTQCGMSSEFGPVYVSGDSRGSTGFGPETQRRVDNEISRILQDSYARVQSLLRQRADDLQLIAQALLANETLDRDQIQEVLAGTLPKQALAVPERASPAQLSAPRPSGPADEAATPEVSTSGRSDGAGSNPSSGPAAPQEAAPPGSSIGSAEAQPDLAAGKAASWASMQEGDSRLALCPRILGTHEAPHKTLH</sequence>
<keyword evidence="11" id="KW-0067">ATP-binding</keyword>
<evidence type="ECO:0000256" key="10">
    <source>
        <dbReference type="ARBA" id="ARBA00022833"/>
    </source>
</evidence>
<dbReference type="Gene3D" id="3.40.50.300">
    <property type="entry name" value="P-loop containing nucleotide triphosphate hydrolases"/>
    <property type="match status" value="1"/>
</dbReference>
<dbReference type="InterPro" id="IPR037219">
    <property type="entry name" value="Peptidase_M41-like"/>
</dbReference>
<dbReference type="Pfam" id="PF01434">
    <property type="entry name" value="Peptidase_M41"/>
    <property type="match status" value="1"/>
</dbReference>
<comment type="similarity">
    <text evidence="4">In the N-terminal section; belongs to the AAA ATPase family.</text>
</comment>
<feature type="compositionally biased region" description="Low complexity" evidence="16">
    <location>
        <begin position="701"/>
        <end position="717"/>
    </location>
</feature>
<evidence type="ECO:0000256" key="9">
    <source>
        <dbReference type="ARBA" id="ARBA00022801"/>
    </source>
</evidence>
<keyword evidence="5" id="KW-0645">Protease</keyword>
<dbReference type="GO" id="GO:0004176">
    <property type="term" value="F:ATP-dependent peptidase activity"/>
    <property type="evidence" value="ECO:0007669"/>
    <property type="project" value="InterPro"/>
</dbReference>
<dbReference type="FunFam" id="1.20.58.760:FF:000002">
    <property type="entry name" value="ATP-dependent zinc metalloprotease FtsH"/>
    <property type="match status" value="1"/>
</dbReference>
<proteinExistence type="inferred from homology"/>
<dbReference type="InterPro" id="IPR000642">
    <property type="entry name" value="Peptidase_M41"/>
</dbReference>
<keyword evidence="10" id="KW-0862">Zinc</keyword>
<dbReference type="InterPro" id="IPR003960">
    <property type="entry name" value="ATPase_AAA_CS"/>
</dbReference>
<dbReference type="GO" id="GO:0004222">
    <property type="term" value="F:metalloendopeptidase activity"/>
    <property type="evidence" value="ECO:0007669"/>
    <property type="project" value="InterPro"/>
</dbReference>
<dbReference type="EMBL" id="JALJOV010000411">
    <property type="protein sequence ID" value="KAK9863945.1"/>
    <property type="molecule type" value="Genomic_DNA"/>
</dbReference>
<dbReference type="SMART" id="SM00382">
    <property type="entry name" value="AAA"/>
    <property type="match status" value="1"/>
</dbReference>
<evidence type="ECO:0000256" key="2">
    <source>
        <dbReference type="ARBA" id="ARBA00004325"/>
    </source>
</evidence>
<dbReference type="PANTHER" id="PTHR23076:SF97">
    <property type="entry name" value="ATP-DEPENDENT ZINC METALLOPROTEASE YME1L1"/>
    <property type="match status" value="1"/>
</dbReference>
<gene>
    <name evidence="18" type="ORF">WJX84_008380</name>
</gene>
<keyword evidence="15" id="KW-0472">Membrane</keyword>
<comment type="caution">
    <text evidence="18">The sequence shown here is derived from an EMBL/GenBank/DDBJ whole genome shotgun (WGS) entry which is preliminary data.</text>
</comment>
<dbReference type="GO" id="GO:0016887">
    <property type="term" value="F:ATP hydrolysis activity"/>
    <property type="evidence" value="ECO:0007669"/>
    <property type="project" value="InterPro"/>
</dbReference>
<evidence type="ECO:0000256" key="3">
    <source>
        <dbReference type="ARBA" id="ARBA00010044"/>
    </source>
</evidence>
<keyword evidence="14" id="KW-0496">Mitochondrion</keyword>
<feature type="region of interest" description="Disordered" evidence="16">
    <location>
        <begin position="661"/>
        <end position="739"/>
    </location>
</feature>
<dbReference type="Gene3D" id="1.10.8.60">
    <property type="match status" value="1"/>
</dbReference>
<dbReference type="GO" id="GO:0009507">
    <property type="term" value="C:chloroplast"/>
    <property type="evidence" value="ECO:0007669"/>
    <property type="project" value="TreeGrafter"/>
</dbReference>
<keyword evidence="8" id="KW-0547">Nucleotide-binding</keyword>
<feature type="compositionally biased region" description="Polar residues" evidence="16">
    <location>
        <begin position="687"/>
        <end position="700"/>
    </location>
</feature>
<dbReference type="Pfam" id="PF17862">
    <property type="entry name" value="AAA_lid_3"/>
    <property type="match status" value="1"/>
</dbReference>
<evidence type="ECO:0000313" key="19">
    <source>
        <dbReference type="Proteomes" id="UP001485043"/>
    </source>
</evidence>
<dbReference type="PROSITE" id="PS00674">
    <property type="entry name" value="AAA"/>
    <property type="match status" value="1"/>
</dbReference>
<evidence type="ECO:0000256" key="1">
    <source>
        <dbReference type="ARBA" id="ARBA00001947"/>
    </source>
</evidence>
<dbReference type="HAMAP" id="MF_01458">
    <property type="entry name" value="FtsH"/>
    <property type="match status" value="1"/>
</dbReference>
<evidence type="ECO:0000256" key="4">
    <source>
        <dbReference type="ARBA" id="ARBA00010550"/>
    </source>
</evidence>